<dbReference type="Gene3D" id="3.50.50.60">
    <property type="entry name" value="FAD/NAD(P)-binding domain"/>
    <property type="match status" value="1"/>
</dbReference>
<dbReference type="PANTHER" id="PTHR11439:SF498">
    <property type="entry name" value="DNAK FAMILY PROTEIN"/>
    <property type="match status" value="1"/>
</dbReference>
<dbReference type="InterPro" id="IPR003953">
    <property type="entry name" value="FAD-dep_OxRdtase_2_FAD-bd"/>
</dbReference>
<dbReference type="Pfam" id="PF00890">
    <property type="entry name" value="FAD_binding_2"/>
    <property type="match status" value="1"/>
</dbReference>
<evidence type="ECO:0000313" key="4">
    <source>
        <dbReference type="EMBL" id="RZB80187.1"/>
    </source>
</evidence>
<gene>
    <name evidence="4" type="ORF">D0Y65_030085</name>
</gene>
<dbReference type="CDD" id="cd09272">
    <property type="entry name" value="RNase_HI_RT_Ty1"/>
    <property type="match status" value="1"/>
</dbReference>
<protein>
    <submittedName>
        <fullName evidence="4">Retrovirus-related Pol polyprotein from transposon RE1</fullName>
    </submittedName>
</protein>
<dbReference type="InterPro" id="IPR027477">
    <property type="entry name" value="Succ_DH/fumarate_Rdtase_cat_sf"/>
</dbReference>
<comment type="caution">
    <text evidence="4">The sequence shown here is derived from an EMBL/GenBank/DDBJ whole genome shotgun (WGS) entry which is preliminary data.</text>
</comment>
<feature type="domain" description="FAD-dependent oxidoreductase 2 FAD-binding" evidence="3">
    <location>
        <begin position="223"/>
        <end position="289"/>
    </location>
</feature>
<keyword evidence="2" id="KW-0560">Oxidoreductase</keyword>
<name>A0A445I291_GLYSO</name>
<keyword evidence="5" id="KW-1185">Reference proteome</keyword>
<dbReference type="EMBL" id="QZWG01000011">
    <property type="protein sequence ID" value="RZB80187.1"/>
    <property type="molecule type" value="Genomic_DNA"/>
</dbReference>
<proteinExistence type="predicted"/>
<dbReference type="InterPro" id="IPR036188">
    <property type="entry name" value="FAD/NAD-bd_sf"/>
</dbReference>
<evidence type="ECO:0000259" key="3">
    <source>
        <dbReference type="Pfam" id="PF00890"/>
    </source>
</evidence>
<reference evidence="4 5" key="1">
    <citation type="submission" date="2018-09" db="EMBL/GenBank/DDBJ databases">
        <title>A high-quality reference genome of wild soybean provides a powerful tool to mine soybean genomes.</title>
        <authorList>
            <person name="Xie M."/>
            <person name="Chung C.Y.L."/>
            <person name="Li M.-W."/>
            <person name="Wong F.-L."/>
            <person name="Chan T.-F."/>
            <person name="Lam H.-M."/>
        </authorList>
    </citation>
    <scope>NUCLEOTIDE SEQUENCE [LARGE SCALE GENOMIC DNA]</scope>
    <source>
        <strain evidence="5">cv. W05</strain>
        <tissue evidence="4">Hypocotyl of etiolated seedlings</tissue>
    </source>
</reference>
<dbReference type="Gene3D" id="3.90.700.10">
    <property type="entry name" value="Succinate dehydrogenase/fumarate reductase flavoprotein, catalytic domain"/>
    <property type="match status" value="1"/>
</dbReference>
<evidence type="ECO:0000256" key="1">
    <source>
        <dbReference type="ARBA" id="ARBA00022630"/>
    </source>
</evidence>
<dbReference type="PANTHER" id="PTHR11439">
    <property type="entry name" value="GAG-POL-RELATED RETROTRANSPOSON"/>
    <property type="match status" value="1"/>
</dbReference>
<dbReference type="Proteomes" id="UP000289340">
    <property type="component" value="Chromosome 11"/>
</dbReference>
<dbReference type="AlphaFoldDB" id="A0A445I291"/>
<dbReference type="GO" id="GO:0016491">
    <property type="term" value="F:oxidoreductase activity"/>
    <property type="evidence" value="ECO:0007669"/>
    <property type="project" value="UniProtKB-KW"/>
</dbReference>
<dbReference type="SUPFAM" id="SSF56425">
    <property type="entry name" value="Succinate dehydrogenase/fumarate reductase flavoprotein, catalytic domain"/>
    <property type="match status" value="1"/>
</dbReference>
<accession>A0A445I291</accession>
<organism evidence="4 5">
    <name type="scientific">Glycine soja</name>
    <name type="common">Wild soybean</name>
    <dbReference type="NCBI Taxonomy" id="3848"/>
    <lineage>
        <taxon>Eukaryota</taxon>
        <taxon>Viridiplantae</taxon>
        <taxon>Streptophyta</taxon>
        <taxon>Embryophyta</taxon>
        <taxon>Tracheophyta</taxon>
        <taxon>Spermatophyta</taxon>
        <taxon>Magnoliopsida</taxon>
        <taxon>eudicotyledons</taxon>
        <taxon>Gunneridae</taxon>
        <taxon>Pentapetalae</taxon>
        <taxon>rosids</taxon>
        <taxon>fabids</taxon>
        <taxon>Fabales</taxon>
        <taxon>Fabaceae</taxon>
        <taxon>Papilionoideae</taxon>
        <taxon>50 kb inversion clade</taxon>
        <taxon>NPAAA clade</taxon>
        <taxon>indigoferoid/millettioid clade</taxon>
        <taxon>Phaseoleae</taxon>
        <taxon>Glycine</taxon>
        <taxon>Glycine subgen. Soja</taxon>
    </lineage>
</organism>
<sequence>MLASKPCSTPMIKRNKLLYDDTAPPYDQTAYRRRLIGHLLYLTTTRLDISFTVQHLSQFMQSPRQPHFDVAARVLRYIKGCPAQGLFFLADSDLQLKAFSDLDWATCPTTLESRALASTTCELQWITSLLQNLYVPHITPSLLYYDSQSARHIASNPNFHERTKHINIDCHIVRKKLQAKLFHLLPMPSSHQIVDFFTKPLETTTFLNLMSKLGVRSSVLLQGYGRPYFSATLAHTCTSNGNAMVARARIPLEDLEFVQFYPAGIYGARCLITEGSCGEGGILRNSKGATS</sequence>
<evidence type="ECO:0000313" key="5">
    <source>
        <dbReference type="Proteomes" id="UP000289340"/>
    </source>
</evidence>
<evidence type="ECO:0000256" key="2">
    <source>
        <dbReference type="ARBA" id="ARBA00023002"/>
    </source>
</evidence>
<keyword evidence="1" id="KW-0285">Flavoprotein</keyword>